<feature type="region of interest" description="Disordered" evidence="3">
    <location>
        <begin position="13"/>
        <end position="84"/>
    </location>
</feature>
<dbReference type="PANTHER" id="PTHR48032:SF1">
    <property type="entry name" value="RNA-BINDING (RRM_RBD_RNP MOTIFS) FAMILY PROTEIN"/>
    <property type="match status" value="1"/>
</dbReference>
<dbReference type="InterPro" id="IPR035979">
    <property type="entry name" value="RBD_domain_sf"/>
</dbReference>
<dbReference type="AlphaFoldDB" id="A0A2U1NHC7"/>
<dbReference type="GO" id="GO:0006417">
    <property type="term" value="P:regulation of translation"/>
    <property type="evidence" value="ECO:0007669"/>
    <property type="project" value="TreeGrafter"/>
</dbReference>
<keyword evidence="1" id="KW-0677">Repeat</keyword>
<protein>
    <submittedName>
        <fullName evidence="4">Nucleotide-binding alpha-beta plait domain-containing protein</fullName>
    </submittedName>
</protein>
<comment type="caution">
    <text evidence="4">The sequence shown here is derived from an EMBL/GenBank/DDBJ whole genome shotgun (WGS) entry which is preliminary data.</text>
</comment>
<dbReference type="GO" id="GO:0003729">
    <property type="term" value="F:mRNA binding"/>
    <property type="evidence" value="ECO:0007669"/>
    <property type="project" value="TreeGrafter"/>
</dbReference>
<sequence>MARRVYDYRIRRYADRGNEEDGPDSRAHGDRFYRNRRSADRGIEKADQADPEKDPRARVLTGDAEGNRIEIRRPGRYEPKFDEDEVDIDEGERLFLEQAHRWIPEGVPMARNDGENDSQGSNKTLDPLVVVVEKREDSSSENKSKGYASIEILKVSNLDRVGEISKEILSVHETIEQVKLATMKAHQEQENIYTEKNIQKLAPTLRKRVDPEMPRGFGFITYDSEESVDKALLRTFHELNGKMVEVKRAVPKQDYVFDPGGWFLKLSKLEDEFFSKRGRMMRIDMDLCF</sequence>
<dbReference type="SUPFAM" id="SSF54928">
    <property type="entry name" value="RNA-binding domain, RBD"/>
    <property type="match status" value="1"/>
</dbReference>
<reference evidence="4 5" key="1">
    <citation type="journal article" date="2018" name="Mol. Plant">
        <title>The genome of Artemisia annua provides insight into the evolution of Asteraceae family and artemisinin biosynthesis.</title>
        <authorList>
            <person name="Shen Q."/>
            <person name="Zhang L."/>
            <person name="Liao Z."/>
            <person name="Wang S."/>
            <person name="Yan T."/>
            <person name="Shi P."/>
            <person name="Liu M."/>
            <person name="Fu X."/>
            <person name="Pan Q."/>
            <person name="Wang Y."/>
            <person name="Lv Z."/>
            <person name="Lu X."/>
            <person name="Zhang F."/>
            <person name="Jiang W."/>
            <person name="Ma Y."/>
            <person name="Chen M."/>
            <person name="Hao X."/>
            <person name="Li L."/>
            <person name="Tang Y."/>
            <person name="Lv G."/>
            <person name="Zhou Y."/>
            <person name="Sun X."/>
            <person name="Brodelius P.E."/>
            <person name="Rose J.K.C."/>
            <person name="Tang K."/>
        </authorList>
    </citation>
    <scope>NUCLEOTIDE SEQUENCE [LARGE SCALE GENOMIC DNA]</scope>
    <source>
        <strain evidence="5">cv. Huhao1</strain>
        <tissue evidence="4">Leaf</tissue>
    </source>
</reference>
<dbReference type="EMBL" id="PKPP01002823">
    <property type="protein sequence ID" value="PWA72913.1"/>
    <property type="molecule type" value="Genomic_DNA"/>
</dbReference>
<gene>
    <name evidence="4" type="ORF">CTI12_AA264980</name>
</gene>
<feature type="compositionally biased region" description="Basic and acidic residues" evidence="3">
    <location>
        <begin position="65"/>
        <end position="80"/>
    </location>
</feature>
<evidence type="ECO:0000313" key="5">
    <source>
        <dbReference type="Proteomes" id="UP000245207"/>
    </source>
</evidence>
<proteinExistence type="predicted"/>
<dbReference type="STRING" id="35608.A0A2U1NHC7"/>
<organism evidence="4 5">
    <name type="scientific">Artemisia annua</name>
    <name type="common">Sweet wormwood</name>
    <dbReference type="NCBI Taxonomy" id="35608"/>
    <lineage>
        <taxon>Eukaryota</taxon>
        <taxon>Viridiplantae</taxon>
        <taxon>Streptophyta</taxon>
        <taxon>Embryophyta</taxon>
        <taxon>Tracheophyta</taxon>
        <taxon>Spermatophyta</taxon>
        <taxon>Magnoliopsida</taxon>
        <taxon>eudicotyledons</taxon>
        <taxon>Gunneridae</taxon>
        <taxon>Pentapetalae</taxon>
        <taxon>asterids</taxon>
        <taxon>campanulids</taxon>
        <taxon>Asterales</taxon>
        <taxon>Asteraceae</taxon>
        <taxon>Asteroideae</taxon>
        <taxon>Anthemideae</taxon>
        <taxon>Artemisiinae</taxon>
        <taxon>Artemisia</taxon>
    </lineage>
</organism>
<evidence type="ECO:0000256" key="1">
    <source>
        <dbReference type="ARBA" id="ARBA00022737"/>
    </source>
</evidence>
<dbReference type="InterPro" id="IPR012677">
    <property type="entry name" value="Nucleotide-bd_a/b_plait_sf"/>
</dbReference>
<evidence type="ECO:0000256" key="2">
    <source>
        <dbReference type="ARBA" id="ARBA00022884"/>
    </source>
</evidence>
<dbReference type="Proteomes" id="UP000245207">
    <property type="component" value="Unassembled WGS sequence"/>
</dbReference>
<dbReference type="OrthoDB" id="1751053at2759"/>
<accession>A0A2U1NHC7</accession>
<evidence type="ECO:0000313" key="4">
    <source>
        <dbReference type="EMBL" id="PWA72913.1"/>
    </source>
</evidence>
<dbReference type="Gene3D" id="3.30.70.330">
    <property type="match status" value="1"/>
</dbReference>
<dbReference type="PANTHER" id="PTHR48032">
    <property type="entry name" value="RNA-BINDING PROTEIN MUSASHI HOMOLOG RBP6"/>
    <property type="match status" value="1"/>
</dbReference>
<keyword evidence="2" id="KW-0694">RNA-binding</keyword>
<feature type="compositionally biased region" description="Basic and acidic residues" evidence="3">
    <location>
        <begin position="13"/>
        <end position="57"/>
    </location>
</feature>
<keyword evidence="5" id="KW-1185">Reference proteome</keyword>
<evidence type="ECO:0000256" key="3">
    <source>
        <dbReference type="SAM" id="MobiDB-lite"/>
    </source>
</evidence>
<name>A0A2U1NHC7_ARTAN</name>